<dbReference type="Proteomes" id="UP001162992">
    <property type="component" value="Chromosome 1"/>
</dbReference>
<comment type="caution">
    <text evidence="1">The sequence shown here is derived from an EMBL/GenBank/DDBJ whole genome shotgun (WGS) entry which is preliminary data.</text>
</comment>
<evidence type="ECO:0000313" key="1">
    <source>
        <dbReference type="EMBL" id="KAJ7569124.1"/>
    </source>
</evidence>
<evidence type="ECO:0000313" key="2">
    <source>
        <dbReference type="Proteomes" id="UP001162992"/>
    </source>
</evidence>
<dbReference type="EMBL" id="CM055092">
    <property type="protein sequence ID" value="KAJ7569124.1"/>
    <property type="molecule type" value="Genomic_DNA"/>
</dbReference>
<accession>A0ACC2ERK8</accession>
<organism evidence="1 2">
    <name type="scientific">Diphasiastrum complanatum</name>
    <name type="common">Issler's clubmoss</name>
    <name type="synonym">Lycopodium complanatum</name>
    <dbReference type="NCBI Taxonomy" id="34168"/>
    <lineage>
        <taxon>Eukaryota</taxon>
        <taxon>Viridiplantae</taxon>
        <taxon>Streptophyta</taxon>
        <taxon>Embryophyta</taxon>
        <taxon>Tracheophyta</taxon>
        <taxon>Lycopodiopsida</taxon>
        <taxon>Lycopodiales</taxon>
        <taxon>Lycopodiaceae</taxon>
        <taxon>Lycopodioideae</taxon>
        <taxon>Diphasiastrum</taxon>
    </lineage>
</organism>
<sequence>MQVGASFACGTLLELCCYFHLPHTRMRLLSFTSAQEVQVALSVGRSPVALQHTNTIWAVRSLLHPCLYAPSNAQLLHSSATLTTVTGTGRWRKINAALRGQGGCQKVNVENLWREFFSDPSQWWDHRSEKVNAKYPDFKHKKTQEALWLVDRQNPPWVEAELAAMALGTVQLNIFSWNTRLARYVKTGQYDRTMELFRQMQRECVSPNEFTFVPVLNACASLRALEEGRRVHEQILQSGCKSDIFVGNSLVDMYAKCGSMEDAWRVFNTMPLRDVVTWNAMIVGHVKCGQGQKALELFQQMQQEGLQPNPVTFVGVLNGCATVAALDDGRRVHEKIIQSGCESNVFVGSCLVDMYAKSGSMEDAWRVFNKMPTRDVVSWTAMIQGYVKCGQGQKALKLFRQMQREGVQPDYVTFLEVLNACASLVALEEGSRAHEQIIQSGCESYVFMGSSLVDMYAKCGSMEDARRAFNKMGSRDVVAWNAMLNGYAMHGHGREALAHFQQMCQEGVEMNNVTFVCLLSACSHAGLVCEGLYYFDSMDSVYRVSASVEHYSCMVDLLGRAGCLNEAEDMIKTMSCEPSASVWMALLGACRIHGDVEMGERMAKRVLKLEPGNAAGYVLLSNIYAASGKWNLRANVQRQRKERGVKKQPGRTWIEVNSEVHTFVVDDQDHPQITKIRAKLKRLSEQMKEADYVPDTKFVLHDVEEEEKVFHLCHHSEKLAIAFGLISTPPGTPLRIFKNLRVCGDCHTSTKFIAKIVGRAIMVRDANRFHYFEDGFCSCRDYW</sequence>
<keyword evidence="2" id="KW-1185">Reference proteome</keyword>
<protein>
    <submittedName>
        <fullName evidence="1">Uncharacterized protein</fullName>
    </submittedName>
</protein>
<gene>
    <name evidence="1" type="ORF">O6H91_01G061900</name>
</gene>
<reference evidence="2" key="1">
    <citation type="journal article" date="2024" name="Proc. Natl. Acad. Sci. U.S.A.">
        <title>Extraordinary preservation of gene collinearity over three hundred million years revealed in homosporous lycophytes.</title>
        <authorList>
            <person name="Li C."/>
            <person name="Wickell D."/>
            <person name="Kuo L.Y."/>
            <person name="Chen X."/>
            <person name="Nie B."/>
            <person name="Liao X."/>
            <person name="Peng D."/>
            <person name="Ji J."/>
            <person name="Jenkins J."/>
            <person name="Williams M."/>
            <person name="Shu S."/>
            <person name="Plott C."/>
            <person name="Barry K."/>
            <person name="Rajasekar S."/>
            <person name="Grimwood J."/>
            <person name="Han X."/>
            <person name="Sun S."/>
            <person name="Hou Z."/>
            <person name="He W."/>
            <person name="Dai G."/>
            <person name="Sun C."/>
            <person name="Schmutz J."/>
            <person name="Leebens-Mack J.H."/>
            <person name="Li F.W."/>
            <person name="Wang L."/>
        </authorList>
    </citation>
    <scope>NUCLEOTIDE SEQUENCE [LARGE SCALE GENOMIC DNA]</scope>
    <source>
        <strain evidence="2">cv. PW_Plant_1</strain>
    </source>
</reference>
<name>A0ACC2ERK8_DIPCM</name>
<proteinExistence type="predicted"/>